<keyword evidence="4 8" id="KW-0479">Metal-binding</keyword>
<dbReference type="Gene3D" id="1.20.5.420">
    <property type="entry name" value="Immunoglobulin FC, subunit C"/>
    <property type="match status" value="1"/>
</dbReference>
<organism evidence="9 10">
    <name type="scientific">Marine Group III euryarchaeote</name>
    <dbReference type="NCBI Taxonomy" id="2173149"/>
    <lineage>
        <taxon>Archaea</taxon>
        <taxon>Methanobacteriati</taxon>
        <taxon>Thermoplasmatota</taxon>
        <taxon>Thermoplasmata</taxon>
        <taxon>Candidatus Thermoprofundales</taxon>
    </lineage>
</organism>
<dbReference type="GO" id="GO:0030677">
    <property type="term" value="C:ribonuclease P complex"/>
    <property type="evidence" value="ECO:0007669"/>
    <property type="project" value="UniProtKB-UniRule"/>
</dbReference>
<evidence type="ECO:0000313" key="10">
    <source>
        <dbReference type="Proteomes" id="UP000589132"/>
    </source>
</evidence>
<proteinExistence type="inferred from homology"/>
<evidence type="ECO:0000256" key="6">
    <source>
        <dbReference type="ARBA" id="ARBA00022801"/>
    </source>
</evidence>
<evidence type="ECO:0000256" key="1">
    <source>
        <dbReference type="ARBA" id="ARBA00022490"/>
    </source>
</evidence>
<keyword evidence="5 8" id="KW-0255">Endonuclease</keyword>
<evidence type="ECO:0000256" key="8">
    <source>
        <dbReference type="HAMAP-Rule" id="MF_00757"/>
    </source>
</evidence>
<dbReference type="Pfam" id="PF04032">
    <property type="entry name" value="Rpr2"/>
    <property type="match status" value="1"/>
</dbReference>
<dbReference type="Gene3D" id="6.20.50.20">
    <property type="match status" value="1"/>
</dbReference>
<comment type="catalytic activity">
    <reaction evidence="8">
        <text>Endonucleolytic cleavage of RNA, removing 5'-extranucleotides from tRNA precursor.</text>
        <dbReference type="EC" id="3.1.26.5"/>
    </reaction>
</comment>
<accession>A0A7C7KHY4</accession>
<feature type="binding site" evidence="8">
    <location>
        <position position="92"/>
    </location>
    <ligand>
        <name>Zn(2+)</name>
        <dbReference type="ChEBI" id="CHEBI:29105"/>
    </ligand>
</feature>
<comment type="caution">
    <text evidence="9">The sequence shown here is derived from an EMBL/GenBank/DDBJ whole genome shotgun (WGS) entry which is preliminary data.</text>
</comment>
<dbReference type="GO" id="GO:0004526">
    <property type="term" value="F:ribonuclease P activity"/>
    <property type="evidence" value="ECO:0007669"/>
    <property type="project" value="UniProtKB-UniRule"/>
</dbReference>
<keyword evidence="6 8" id="KW-0378">Hydrolase</keyword>
<dbReference type="PIRSF" id="PIRSF004878">
    <property type="entry name" value="RNase_P_4"/>
    <property type="match status" value="1"/>
</dbReference>
<dbReference type="GO" id="GO:0001682">
    <property type="term" value="P:tRNA 5'-leader removal"/>
    <property type="evidence" value="ECO:0007669"/>
    <property type="project" value="UniProtKB-UniRule"/>
</dbReference>
<dbReference type="Proteomes" id="UP000589132">
    <property type="component" value="Unassembled WGS sequence"/>
</dbReference>
<keyword evidence="3 8" id="KW-0540">Nuclease</keyword>
<dbReference type="InterPro" id="IPR016432">
    <property type="entry name" value="RNP4"/>
</dbReference>
<feature type="binding site" evidence="8">
    <location>
        <position position="95"/>
    </location>
    <ligand>
        <name>Zn(2+)</name>
        <dbReference type="ChEBI" id="CHEBI:29105"/>
    </ligand>
</feature>
<evidence type="ECO:0000256" key="7">
    <source>
        <dbReference type="ARBA" id="ARBA00022833"/>
    </source>
</evidence>
<keyword evidence="7 8" id="KW-0862">Zinc</keyword>
<protein>
    <recommendedName>
        <fullName evidence="8">Ribonuclease P protein component 4</fullName>
        <shortName evidence="8">RNase P component 4</shortName>
        <ecNumber evidence="8">3.1.26.5</ecNumber>
    </recommendedName>
    <alternativeName>
        <fullName evidence="8">Rpp21</fullName>
    </alternativeName>
</protein>
<name>A0A7C7KHY4_9ARCH</name>
<evidence type="ECO:0000256" key="3">
    <source>
        <dbReference type="ARBA" id="ARBA00022722"/>
    </source>
</evidence>
<evidence type="ECO:0000313" key="9">
    <source>
        <dbReference type="EMBL" id="HIA98322.1"/>
    </source>
</evidence>
<dbReference type="AlphaFoldDB" id="A0A7C7KHY4"/>
<reference evidence="10" key="1">
    <citation type="journal article" date="2019" name="bioRxiv">
        <title>Genome diversification in globally distributed novel marine Proteobacteria is linked to environmental adaptation.</title>
        <authorList>
            <person name="Zhou Z."/>
            <person name="Tran P.Q."/>
            <person name="Kieft K."/>
            <person name="Anantharaman K."/>
        </authorList>
    </citation>
    <scope>NUCLEOTIDE SEQUENCE [LARGE SCALE GENOMIC DNA]</scope>
</reference>
<evidence type="ECO:0000256" key="4">
    <source>
        <dbReference type="ARBA" id="ARBA00022723"/>
    </source>
</evidence>
<gene>
    <name evidence="8" type="primary">rnp4</name>
    <name evidence="9" type="ORF">EYO15_03995</name>
</gene>
<comment type="subcellular location">
    <subcellularLocation>
        <location evidence="8">Cytoplasm</location>
    </subcellularLocation>
</comment>
<keyword evidence="1 8" id="KW-0963">Cytoplasm</keyword>
<comment type="subunit">
    <text evidence="8">Consists of a catalytic RNA component and at least 4-5 protein subunits.</text>
</comment>
<keyword evidence="2 8" id="KW-0819">tRNA processing</keyword>
<comment type="cofactor">
    <cofactor evidence="8">
        <name>Zn(2+)</name>
        <dbReference type="ChEBI" id="CHEBI:29105"/>
    </cofactor>
    <text evidence="8">Binds 1 zinc ion per subunit.</text>
</comment>
<dbReference type="EC" id="3.1.26.5" evidence="8"/>
<comment type="similarity">
    <text evidence="8">Belongs to the eukaryotic/archaeal RNase P protein component 4 family.</text>
</comment>
<feature type="binding site" evidence="8">
    <location>
        <position position="69"/>
    </location>
    <ligand>
        <name>Zn(2+)</name>
        <dbReference type="ChEBI" id="CHEBI:29105"/>
    </ligand>
</feature>
<evidence type="ECO:0000256" key="5">
    <source>
        <dbReference type="ARBA" id="ARBA00022759"/>
    </source>
</evidence>
<dbReference type="InterPro" id="IPR007175">
    <property type="entry name" value="Rpr2/Snm1/Rpp21"/>
</dbReference>
<dbReference type="GO" id="GO:0008270">
    <property type="term" value="F:zinc ion binding"/>
    <property type="evidence" value="ECO:0007669"/>
    <property type="project" value="UniProtKB-UniRule"/>
</dbReference>
<dbReference type="HAMAP" id="MF_00757">
    <property type="entry name" value="RNase_P_4"/>
    <property type="match status" value="1"/>
</dbReference>
<dbReference type="EMBL" id="DTTC01000249">
    <property type="protein sequence ID" value="HIA98322.1"/>
    <property type="molecule type" value="Genomic_DNA"/>
</dbReference>
<comment type="function">
    <text evidence="8">Part of ribonuclease P, a protein complex that generates mature tRNA molecules by cleaving their 5'-ends.</text>
</comment>
<evidence type="ECO:0000256" key="2">
    <source>
        <dbReference type="ARBA" id="ARBA00022694"/>
    </source>
</evidence>
<sequence length="108" mass="12667">MSKRAGRRTQGHEKLARERIERLFTLAEESSKNDNPEESKRLVELARLIGKRYNQRLSKSQRIKICRKCNSFLNSGNSRNRLSPKGWKVVTCLDCGSVIRHRIQKREE</sequence>
<dbReference type="GO" id="GO:0005737">
    <property type="term" value="C:cytoplasm"/>
    <property type="evidence" value="ECO:0007669"/>
    <property type="project" value="UniProtKB-SubCell"/>
</dbReference>
<feature type="binding site" evidence="8">
    <location>
        <position position="66"/>
    </location>
    <ligand>
        <name>Zn(2+)</name>
        <dbReference type="ChEBI" id="CHEBI:29105"/>
    </ligand>
</feature>